<dbReference type="Gramene" id="OMERI03G32290.1">
    <property type="protein sequence ID" value="OMERI03G32290.1"/>
    <property type="gene ID" value="OMERI03G32290"/>
</dbReference>
<keyword evidence="2" id="KW-1185">Reference proteome</keyword>
<dbReference type="EnsemblPlants" id="OMERI03G32290.1">
    <property type="protein sequence ID" value="OMERI03G32290.1"/>
    <property type="gene ID" value="OMERI03G32290"/>
</dbReference>
<dbReference type="Proteomes" id="UP000008021">
    <property type="component" value="Chromosome 3"/>
</dbReference>
<dbReference type="AlphaFoldDB" id="A0A0E0D782"/>
<proteinExistence type="predicted"/>
<reference evidence="1" key="2">
    <citation type="submission" date="2018-05" db="EMBL/GenBank/DDBJ databases">
        <title>OmerRS3 (Oryza meridionalis Reference Sequence Version 3).</title>
        <authorList>
            <person name="Zhang J."/>
            <person name="Kudrna D."/>
            <person name="Lee S."/>
            <person name="Talag J."/>
            <person name="Welchert J."/>
            <person name="Wing R.A."/>
        </authorList>
    </citation>
    <scope>NUCLEOTIDE SEQUENCE [LARGE SCALE GENOMIC DNA]</scope>
    <source>
        <strain evidence="1">cv. OR44</strain>
    </source>
</reference>
<accession>A0A0E0D782</accession>
<protein>
    <submittedName>
        <fullName evidence="1">Uncharacterized protein</fullName>
    </submittedName>
</protein>
<evidence type="ECO:0000313" key="2">
    <source>
        <dbReference type="Proteomes" id="UP000008021"/>
    </source>
</evidence>
<organism evidence="1">
    <name type="scientific">Oryza meridionalis</name>
    <dbReference type="NCBI Taxonomy" id="40149"/>
    <lineage>
        <taxon>Eukaryota</taxon>
        <taxon>Viridiplantae</taxon>
        <taxon>Streptophyta</taxon>
        <taxon>Embryophyta</taxon>
        <taxon>Tracheophyta</taxon>
        <taxon>Spermatophyta</taxon>
        <taxon>Magnoliopsida</taxon>
        <taxon>Liliopsida</taxon>
        <taxon>Poales</taxon>
        <taxon>Poaceae</taxon>
        <taxon>BOP clade</taxon>
        <taxon>Oryzoideae</taxon>
        <taxon>Oryzeae</taxon>
        <taxon>Oryzinae</taxon>
        <taxon>Oryza</taxon>
    </lineage>
</organism>
<sequence>MAYRQGGSELAIVFSWFPGYRKTPGGKMKHIHHVQQSCDGVGAELEYVGGGHVEVINEGMNDIDGGVELESIPTVVTKKSSVSECISLGATETPVEMPSLWSLAVGVASLL</sequence>
<evidence type="ECO:0000313" key="1">
    <source>
        <dbReference type="EnsemblPlants" id="OMERI03G32290.1"/>
    </source>
</evidence>
<reference evidence="1" key="1">
    <citation type="submission" date="2015-04" db="UniProtKB">
        <authorList>
            <consortium name="EnsemblPlants"/>
        </authorList>
    </citation>
    <scope>IDENTIFICATION</scope>
</reference>
<dbReference type="HOGENOM" id="CLU_2162462_0_0_1"/>
<name>A0A0E0D782_9ORYZ</name>